<evidence type="ECO:0000313" key="3">
    <source>
        <dbReference type="EMBL" id="MDA0184174.1"/>
    </source>
</evidence>
<sequence>MLRYRHILIAFDGSPEGELALAHAVAMAHSFRARLTIVAVRPRPKWPARPGQEDLEERLRAAADGVPDDLGVTTQLLDGDVADEVLRAARDGEHDLIVIGGAAAGRVAQDTEIPVIAVHRPNEGPDLAA</sequence>
<evidence type="ECO:0000256" key="1">
    <source>
        <dbReference type="ARBA" id="ARBA00008791"/>
    </source>
</evidence>
<dbReference type="Gene3D" id="3.40.50.12370">
    <property type="match status" value="1"/>
</dbReference>
<proteinExistence type="inferred from homology"/>
<reference evidence="3" key="1">
    <citation type="submission" date="2022-10" db="EMBL/GenBank/DDBJ databases">
        <title>The WGS of Solirubrobacter phytolaccae KCTC 29190.</title>
        <authorList>
            <person name="Jiang Z."/>
        </authorList>
    </citation>
    <scope>NUCLEOTIDE SEQUENCE</scope>
    <source>
        <strain evidence="3">KCTC 29190</strain>
    </source>
</reference>
<accession>A0A9X3SA70</accession>
<dbReference type="CDD" id="cd00293">
    <property type="entry name" value="USP-like"/>
    <property type="match status" value="1"/>
</dbReference>
<name>A0A9X3SA70_9ACTN</name>
<evidence type="ECO:0000313" key="4">
    <source>
        <dbReference type="Proteomes" id="UP001147653"/>
    </source>
</evidence>
<gene>
    <name evidence="3" type="ORF">OJ997_27950</name>
</gene>
<dbReference type="PANTHER" id="PTHR46268:SF15">
    <property type="entry name" value="UNIVERSAL STRESS PROTEIN HP_0031"/>
    <property type="match status" value="1"/>
</dbReference>
<protein>
    <submittedName>
        <fullName evidence="3">Universal stress protein</fullName>
    </submittedName>
</protein>
<feature type="domain" description="UspA" evidence="2">
    <location>
        <begin position="4"/>
        <end position="103"/>
    </location>
</feature>
<comment type="similarity">
    <text evidence="1">Belongs to the universal stress protein A family.</text>
</comment>
<dbReference type="EMBL" id="JAPDDP010000069">
    <property type="protein sequence ID" value="MDA0184174.1"/>
    <property type="molecule type" value="Genomic_DNA"/>
</dbReference>
<dbReference type="RefSeq" id="WP_270028592.1">
    <property type="nucleotide sequence ID" value="NZ_JAPDDP010000069.1"/>
</dbReference>
<organism evidence="3 4">
    <name type="scientific">Solirubrobacter phytolaccae</name>
    <dbReference type="NCBI Taxonomy" id="1404360"/>
    <lineage>
        <taxon>Bacteria</taxon>
        <taxon>Bacillati</taxon>
        <taxon>Actinomycetota</taxon>
        <taxon>Thermoleophilia</taxon>
        <taxon>Solirubrobacterales</taxon>
        <taxon>Solirubrobacteraceae</taxon>
        <taxon>Solirubrobacter</taxon>
    </lineage>
</organism>
<evidence type="ECO:0000259" key="2">
    <source>
        <dbReference type="Pfam" id="PF00582"/>
    </source>
</evidence>
<dbReference type="SUPFAM" id="SSF52402">
    <property type="entry name" value="Adenine nucleotide alpha hydrolases-like"/>
    <property type="match status" value="1"/>
</dbReference>
<dbReference type="PRINTS" id="PR01438">
    <property type="entry name" value="UNVRSLSTRESS"/>
</dbReference>
<dbReference type="AlphaFoldDB" id="A0A9X3SA70"/>
<dbReference type="Pfam" id="PF00582">
    <property type="entry name" value="Usp"/>
    <property type="match status" value="1"/>
</dbReference>
<dbReference type="PANTHER" id="PTHR46268">
    <property type="entry name" value="STRESS RESPONSE PROTEIN NHAX"/>
    <property type="match status" value="1"/>
</dbReference>
<comment type="caution">
    <text evidence="3">The sequence shown here is derived from an EMBL/GenBank/DDBJ whole genome shotgun (WGS) entry which is preliminary data.</text>
</comment>
<dbReference type="Proteomes" id="UP001147653">
    <property type="component" value="Unassembled WGS sequence"/>
</dbReference>
<dbReference type="InterPro" id="IPR006016">
    <property type="entry name" value="UspA"/>
</dbReference>
<dbReference type="InterPro" id="IPR006015">
    <property type="entry name" value="Universal_stress_UspA"/>
</dbReference>
<keyword evidence="4" id="KW-1185">Reference proteome</keyword>